<keyword evidence="4 12" id="KW-0812">Transmembrane</keyword>
<evidence type="ECO:0000259" key="13">
    <source>
        <dbReference type="SMART" id="SM00918"/>
    </source>
</evidence>
<dbReference type="GO" id="GO:0015276">
    <property type="term" value="F:ligand-gated monoatomic ion channel activity"/>
    <property type="evidence" value="ECO:0007669"/>
    <property type="project" value="InterPro"/>
</dbReference>
<dbReference type="Proteomes" id="UP000499080">
    <property type="component" value="Unassembled WGS sequence"/>
</dbReference>
<keyword evidence="5 12" id="KW-1133">Transmembrane helix</keyword>
<evidence type="ECO:0000256" key="3">
    <source>
        <dbReference type="ARBA" id="ARBA00022475"/>
    </source>
</evidence>
<feature type="transmembrane region" description="Helical" evidence="12">
    <location>
        <begin position="128"/>
        <end position="147"/>
    </location>
</feature>
<evidence type="ECO:0000256" key="10">
    <source>
        <dbReference type="ARBA" id="ARBA00023286"/>
    </source>
</evidence>
<evidence type="ECO:0000256" key="9">
    <source>
        <dbReference type="ARBA" id="ARBA00023180"/>
    </source>
</evidence>
<evidence type="ECO:0000256" key="7">
    <source>
        <dbReference type="ARBA" id="ARBA00023136"/>
    </source>
</evidence>
<keyword evidence="9" id="KW-0325">Glycoprotein</keyword>
<dbReference type="EMBL" id="BGPR01009618">
    <property type="protein sequence ID" value="GBN41166.1"/>
    <property type="molecule type" value="Genomic_DNA"/>
</dbReference>
<dbReference type="InterPro" id="IPR052192">
    <property type="entry name" value="Insect_Ionotropic_Sensory_Rcpt"/>
</dbReference>
<organism evidence="14 16">
    <name type="scientific">Araneus ventricosus</name>
    <name type="common">Orbweaver spider</name>
    <name type="synonym">Epeira ventricosa</name>
    <dbReference type="NCBI Taxonomy" id="182803"/>
    <lineage>
        <taxon>Eukaryota</taxon>
        <taxon>Metazoa</taxon>
        <taxon>Ecdysozoa</taxon>
        <taxon>Arthropoda</taxon>
        <taxon>Chelicerata</taxon>
        <taxon>Arachnida</taxon>
        <taxon>Araneae</taxon>
        <taxon>Araneomorphae</taxon>
        <taxon>Entelegynae</taxon>
        <taxon>Araneoidea</taxon>
        <taxon>Araneidae</taxon>
        <taxon>Araneus</taxon>
    </lineage>
</organism>
<dbReference type="PANTHER" id="PTHR42643">
    <property type="entry name" value="IONOTROPIC RECEPTOR 20A-RELATED"/>
    <property type="match status" value="1"/>
</dbReference>
<gene>
    <name evidence="15" type="ORF">AVEN_187569_1</name>
    <name evidence="14" type="ORF">AVEN_261478_1</name>
</gene>
<evidence type="ECO:0000256" key="6">
    <source>
        <dbReference type="ARBA" id="ARBA00023065"/>
    </source>
</evidence>
<evidence type="ECO:0000256" key="1">
    <source>
        <dbReference type="ARBA" id="ARBA00004651"/>
    </source>
</evidence>
<sequence>MEFPSVLKVAVVPIKYVFEIKRNANGETEISGMEASFLKILSSFLGFKYDIIVSNEYGIPFENGTWTGIMGVLQKGEADIALSISLSEGRANVAQFSKTYGKEDATFAISKPETSIDDFWFIHPLDSITWGLIFVSLVATSAALSLINKRSSIQMLSILLSTLLKQPFTNLKPSTLLALWLLVSTILAFGYSAVLLSNLTLPPKQKDIRNFEELSEAVQLGSYQCYAVRGSVMVNLMRTSKQRHIRLLIDAIDKNDWFVDNNELLHWEKMAKNTALIYHRSALEMFTKRWGSEGYKISADVFVSMEYAMALRKDFCCTDKFDKILSRIEAFAIRKIIYDKMLLAVGEAHETSSEDSNHRPIKFENIKGLMTAGLISYLIAFTLLCAEVIHFKRNQN</sequence>
<reference evidence="14 16" key="1">
    <citation type="journal article" date="2019" name="Sci. Rep.">
        <title>Orb-weaving spider Araneus ventricosus genome elucidates the spidroin gene catalogue.</title>
        <authorList>
            <person name="Kono N."/>
            <person name="Nakamura H."/>
            <person name="Ohtoshi R."/>
            <person name="Moran D.A.P."/>
            <person name="Shinohara A."/>
            <person name="Yoshida Y."/>
            <person name="Fujiwara M."/>
            <person name="Mori M."/>
            <person name="Tomita M."/>
            <person name="Arakawa K."/>
        </authorList>
    </citation>
    <scope>NUCLEOTIDE SEQUENCE [LARGE SCALE GENOMIC DNA]</scope>
</reference>
<keyword evidence="8" id="KW-0675">Receptor</keyword>
<name>A0A4Y2NTS9_ARAVE</name>
<keyword evidence="11" id="KW-0407">Ion channel</keyword>
<evidence type="ECO:0000313" key="15">
    <source>
        <dbReference type="EMBL" id="GBN41178.1"/>
    </source>
</evidence>
<dbReference type="SMART" id="SM00918">
    <property type="entry name" value="Lig_chan-Glu_bd"/>
    <property type="match status" value="1"/>
</dbReference>
<feature type="domain" description="Ionotropic glutamate receptor L-glutamate and glycine-binding" evidence="13">
    <location>
        <begin position="16"/>
        <end position="75"/>
    </location>
</feature>
<keyword evidence="3" id="KW-1003">Cell membrane</keyword>
<comment type="caution">
    <text evidence="14">The sequence shown here is derived from an EMBL/GenBank/DDBJ whole genome shotgun (WGS) entry which is preliminary data.</text>
</comment>
<dbReference type="SUPFAM" id="SSF53850">
    <property type="entry name" value="Periplasmic binding protein-like II"/>
    <property type="match status" value="1"/>
</dbReference>
<dbReference type="OrthoDB" id="6420843at2759"/>
<keyword evidence="6" id="KW-0406">Ion transport</keyword>
<comment type="subcellular location">
    <subcellularLocation>
        <location evidence="1">Cell membrane</location>
        <topology evidence="1">Multi-pass membrane protein</topology>
    </subcellularLocation>
</comment>
<evidence type="ECO:0000256" key="12">
    <source>
        <dbReference type="SAM" id="Phobius"/>
    </source>
</evidence>
<evidence type="ECO:0000313" key="16">
    <source>
        <dbReference type="Proteomes" id="UP000499080"/>
    </source>
</evidence>
<keyword evidence="10" id="KW-1071">Ligand-gated ion channel</keyword>
<dbReference type="Gene3D" id="3.40.190.10">
    <property type="entry name" value="Periplasmic binding protein-like II"/>
    <property type="match status" value="1"/>
</dbReference>
<keyword evidence="16" id="KW-1185">Reference proteome</keyword>
<dbReference type="GO" id="GO:0005886">
    <property type="term" value="C:plasma membrane"/>
    <property type="evidence" value="ECO:0007669"/>
    <property type="project" value="UniProtKB-SubCell"/>
</dbReference>
<proteinExistence type="predicted"/>
<dbReference type="EMBL" id="BGPR01009620">
    <property type="protein sequence ID" value="GBN41178.1"/>
    <property type="molecule type" value="Genomic_DNA"/>
</dbReference>
<protein>
    <recommendedName>
        <fullName evidence="13">Ionotropic glutamate receptor L-glutamate and glycine-binding domain-containing protein</fullName>
    </recommendedName>
</protein>
<keyword evidence="2" id="KW-0813">Transport</keyword>
<evidence type="ECO:0000256" key="5">
    <source>
        <dbReference type="ARBA" id="ARBA00022989"/>
    </source>
</evidence>
<evidence type="ECO:0000256" key="11">
    <source>
        <dbReference type="ARBA" id="ARBA00023303"/>
    </source>
</evidence>
<accession>A0A4Y2NTS9</accession>
<evidence type="ECO:0000256" key="2">
    <source>
        <dbReference type="ARBA" id="ARBA00022448"/>
    </source>
</evidence>
<dbReference type="AlphaFoldDB" id="A0A4Y2NTS9"/>
<keyword evidence="7 12" id="KW-0472">Membrane</keyword>
<feature type="transmembrane region" description="Helical" evidence="12">
    <location>
        <begin position="369"/>
        <end position="391"/>
    </location>
</feature>
<dbReference type="PANTHER" id="PTHR42643:SF38">
    <property type="entry name" value="IONOTROPIC RECEPTOR 100A"/>
    <property type="match status" value="1"/>
</dbReference>
<evidence type="ECO:0000313" key="14">
    <source>
        <dbReference type="EMBL" id="GBN41166.1"/>
    </source>
</evidence>
<feature type="transmembrane region" description="Helical" evidence="12">
    <location>
        <begin position="177"/>
        <end position="201"/>
    </location>
</feature>
<dbReference type="InterPro" id="IPR019594">
    <property type="entry name" value="Glu/Gly-bd"/>
</dbReference>
<dbReference type="Pfam" id="PF10613">
    <property type="entry name" value="Lig_chan-Glu_bd"/>
    <property type="match status" value="1"/>
</dbReference>
<evidence type="ECO:0000256" key="4">
    <source>
        <dbReference type="ARBA" id="ARBA00022692"/>
    </source>
</evidence>
<evidence type="ECO:0000256" key="8">
    <source>
        <dbReference type="ARBA" id="ARBA00023170"/>
    </source>
</evidence>